<evidence type="ECO:0000256" key="5">
    <source>
        <dbReference type="SAM" id="MobiDB-lite"/>
    </source>
</evidence>
<feature type="compositionally biased region" description="Basic and acidic residues" evidence="5">
    <location>
        <begin position="1"/>
        <end position="11"/>
    </location>
</feature>
<evidence type="ECO:0000256" key="3">
    <source>
        <dbReference type="ARBA" id="ARBA00023140"/>
    </source>
</evidence>
<dbReference type="STRING" id="1314771.A0A197KC43"/>
<dbReference type="OrthoDB" id="411017at2759"/>
<feature type="compositionally biased region" description="Low complexity" evidence="5">
    <location>
        <begin position="188"/>
        <end position="211"/>
    </location>
</feature>
<feature type="compositionally biased region" description="Polar residues" evidence="5">
    <location>
        <begin position="46"/>
        <end position="55"/>
    </location>
</feature>
<accession>A0A197KC43</accession>
<dbReference type="Proteomes" id="UP000078512">
    <property type="component" value="Unassembled WGS sequence"/>
</dbReference>
<dbReference type="EMBL" id="KV442016">
    <property type="protein sequence ID" value="OAQ34748.1"/>
    <property type="molecule type" value="Genomic_DNA"/>
</dbReference>
<feature type="compositionally biased region" description="Polar residues" evidence="5">
    <location>
        <begin position="212"/>
        <end position="222"/>
    </location>
</feature>
<dbReference type="GO" id="GO:0016559">
    <property type="term" value="P:peroxisome fission"/>
    <property type="evidence" value="ECO:0007669"/>
    <property type="project" value="InterPro"/>
</dbReference>
<dbReference type="PANTHER" id="PTHR12652">
    <property type="entry name" value="PEROXISOMAL BIOGENESIS FACTOR 11"/>
    <property type="match status" value="1"/>
</dbReference>
<feature type="compositionally biased region" description="Polar residues" evidence="5">
    <location>
        <begin position="127"/>
        <end position="144"/>
    </location>
</feature>
<evidence type="ECO:0008006" key="8">
    <source>
        <dbReference type="Google" id="ProtNLM"/>
    </source>
</evidence>
<proteinExistence type="predicted"/>
<feature type="region of interest" description="Disordered" evidence="5">
    <location>
        <begin position="188"/>
        <end position="225"/>
    </location>
</feature>
<feature type="region of interest" description="Disordered" evidence="5">
    <location>
        <begin position="1"/>
        <end position="60"/>
    </location>
</feature>
<evidence type="ECO:0000256" key="4">
    <source>
        <dbReference type="ARBA" id="ARBA00046271"/>
    </source>
</evidence>
<dbReference type="Pfam" id="PF05648">
    <property type="entry name" value="PEX11"/>
    <property type="match status" value="2"/>
</dbReference>
<keyword evidence="3" id="KW-0576">Peroxisome</keyword>
<keyword evidence="2" id="KW-0472">Membrane</keyword>
<dbReference type="GO" id="GO:0005778">
    <property type="term" value="C:peroxisomal membrane"/>
    <property type="evidence" value="ECO:0007669"/>
    <property type="project" value="UniProtKB-SubCell"/>
</dbReference>
<gene>
    <name evidence="6" type="ORF">K457DRAFT_1860428</name>
</gene>
<feature type="region of interest" description="Disordered" evidence="5">
    <location>
        <begin position="121"/>
        <end position="159"/>
    </location>
</feature>
<name>A0A197KC43_9FUNG</name>
<evidence type="ECO:0000313" key="6">
    <source>
        <dbReference type="EMBL" id="OAQ34748.1"/>
    </source>
</evidence>
<keyword evidence="1" id="KW-0962">Peroxisome biogenesis</keyword>
<protein>
    <recommendedName>
        <fullName evidence="8">Peroxisomal biogenesis factor 11</fullName>
    </recommendedName>
</protein>
<organism evidence="6 7">
    <name type="scientific">Linnemannia elongata AG-77</name>
    <dbReference type="NCBI Taxonomy" id="1314771"/>
    <lineage>
        <taxon>Eukaryota</taxon>
        <taxon>Fungi</taxon>
        <taxon>Fungi incertae sedis</taxon>
        <taxon>Mucoromycota</taxon>
        <taxon>Mortierellomycotina</taxon>
        <taxon>Mortierellomycetes</taxon>
        <taxon>Mortierellales</taxon>
        <taxon>Mortierellaceae</taxon>
        <taxon>Linnemannia</taxon>
    </lineage>
</organism>
<dbReference type="AlphaFoldDB" id="A0A197KC43"/>
<evidence type="ECO:0000256" key="1">
    <source>
        <dbReference type="ARBA" id="ARBA00022593"/>
    </source>
</evidence>
<dbReference type="PANTHER" id="PTHR12652:SF19">
    <property type="entry name" value="PEROXISOMAL BIOGENESIS FACTOR 11"/>
    <property type="match status" value="1"/>
</dbReference>
<sequence length="556" mass="60644">MEHHSSQERTRARTASVSAAAAIVHSLSSSSPSSSSSPTESPLQFDDSTTPTPTAANPFHLHPWSTERAKVAAETEISPPISPKQHATLGSQTDDFLEPLQESNSSFNTTSHLLRFDNDTHTHAQHHPNSPYFNNHNDSQSTTAHAARRLSRTASLHVSNSNSNILSTLEPVSAAILFSHSTGSSSAVSSTSSSYSSPSANSSSTSLSSVSLPHQNKSSSLSFEPLETEETSRLFLIDTPPSSHAASPSSESCPTLKGEPATLLSKVTATITTSTTTTTATLKKKRVTTRASYHCTSKSVGQIIREISDVVDGRDKTIKVIQYFAKVFLWLFLSDPKQYAVLATRLKALAKQFSTTRKVLRLGHFIDPMASVLTLAVALRSNLRKQGLRQTLDKAPSQKWGNTLRDRLGYLNTVLGFVQDISDDIYCLGVIGVLDRNFADKAEPWSNRLWMVGVSIDLHENLQTIRDVRKQIKALEAQMAIEGGHDVEQDKSRQAQHAKLTTKLHWLKVTTVKLGGDFLFCGYDNLHCSFSDGFQAVTGFISGLAGAYKYVGKIME</sequence>
<keyword evidence="7" id="KW-1185">Reference proteome</keyword>
<feature type="compositionally biased region" description="Low complexity" evidence="5">
    <location>
        <begin position="13"/>
        <end position="42"/>
    </location>
</feature>
<evidence type="ECO:0000313" key="7">
    <source>
        <dbReference type="Proteomes" id="UP000078512"/>
    </source>
</evidence>
<evidence type="ECO:0000256" key="2">
    <source>
        <dbReference type="ARBA" id="ARBA00023136"/>
    </source>
</evidence>
<comment type="subcellular location">
    <subcellularLocation>
        <location evidence="4">Peroxisome membrane</location>
    </subcellularLocation>
</comment>
<reference evidence="6 7" key="1">
    <citation type="submission" date="2016-05" db="EMBL/GenBank/DDBJ databases">
        <title>Genome sequencing reveals origins of a unique bacterial endosymbiosis in the earliest lineages of terrestrial Fungi.</title>
        <authorList>
            <consortium name="DOE Joint Genome Institute"/>
            <person name="Uehling J."/>
            <person name="Gryganskyi A."/>
            <person name="Hameed K."/>
            <person name="Tschaplinski T."/>
            <person name="Misztal P."/>
            <person name="Wu S."/>
            <person name="Desiro A."/>
            <person name="Vande Pol N."/>
            <person name="Du Z.-Y."/>
            <person name="Zienkiewicz A."/>
            <person name="Zienkiewicz K."/>
            <person name="Morin E."/>
            <person name="Tisserant E."/>
            <person name="Splivallo R."/>
            <person name="Hainaut M."/>
            <person name="Henrissat B."/>
            <person name="Ohm R."/>
            <person name="Kuo A."/>
            <person name="Yan J."/>
            <person name="Lipzen A."/>
            <person name="Nolan M."/>
            <person name="Labutti K."/>
            <person name="Barry K."/>
            <person name="Goldstein A."/>
            <person name="Labbe J."/>
            <person name="Schadt C."/>
            <person name="Tuskan G."/>
            <person name="Grigoriev I."/>
            <person name="Martin F."/>
            <person name="Vilgalys R."/>
            <person name="Bonito G."/>
        </authorList>
    </citation>
    <scope>NUCLEOTIDE SEQUENCE [LARGE SCALE GENOMIC DNA]</scope>
    <source>
        <strain evidence="6 7">AG-77</strain>
    </source>
</reference>
<dbReference type="InterPro" id="IPR008733">
    <property type="entry name" value="PEX11"/>
</dbReference>